<dbReference type="Pfam" id="PF12840">
    <property type="entry name" value="HTH_20"/>
    <property type="match status" value="1"/>
</dbReference>
<dbReference type="AlphaFoldDB" id="A0AAU7AZB1"/>
<evidence type="ECO:0000259" key="1">
    <source>
        <dbReference type="PROSITE" id="PS50987"/>
    </source>
</evidence>
<dbReference type="GO" id="GO:0003700">
    <property type="term" value="F:DNA-binding transcription factor activity"/>
    <property type="evidence" value="ECO:0007669"/>
    <property type="project" value="InterPro"/>
</dbReference>
<evidence type="ECO:0000313" key="2">
    <source>
        <dbReference type="EMBL" id="XAY06973.1"/>
    </source>
</evidence>
<organism evidence="2">
    <name type="scientific">Paraconexibacter sp. AEG42_29</name>
    <dbReference type="NCBI Taxonomy" id="2997339"/>
    <lineage>
        <taxon>Bacteria</taxon>
        <taxon>Bacillati</taxon>
        <taxon>Actinomycetota</taxon>
        <taxon>Thermoleophilia</taxon>
        <taxon>Solirubrobacterales</taxon>
        <taxon>Paraconexibacteraceae</taxon>
        <taxon>Paraconexibacter</taxon>
    </lineage>
</organism>
<protein>
    <recommendedName>
        <fullName evidence="1">HTH arsR-type domain-containing protein</fullName>
    </recommendedName>
</protein>
<dbReference type="InterPro" id="IPR011991">
    <property type="entry name" value="ArsR-like_HTH"/>
</dbReference>
<dbReference type="CDD" id="cd00090">
    <property type="entry name" value="HTH_ARSR"/>
    <property type="match status" value="1"/>
</dbReference>
<dbReference type="PRINTS" id="PR00778">
    <property type="entry name" value="HTHARSR"/>
</dbReference>
<accession>A0AAU7AZB1</accession>
<dbReference type="SUPFAM" id="SSF46785">
    <property type="entry name" value="Winged helix' DNA-binding domain"/>
    <property type="match status" value="1"/>
</dbReference>
<gene>
    <name evidence="2" type="ORF">DSM112329_03851</name>
</gene>
<feature type="domain" description="HTH arsR-type" evidence="1">
    <location>
        <begin position="1"/>
        <end position="93"/>
    </location>
</feature>
<dbReference type="PANTHER" id="PTHR38600:SF2">
    <property type="entry name" value="SLL0088 PROTEIN"/>
    <property type="match status" value="1"/>
</dbReference>
<dbReference type="RefSeq" id="WP_354698186.1">
    <property type="nucleotide sequence ID" value="NZ_CP114014.1"/>
</dbReference>
<dbReference type="PROSITE" id="PS50987">
    <property type="entry name" value="HTH_ARSR_2"/>
    <property type="match status" value="1"/>
</dbReference>
<dbReference type="InterPro" id="IPR036388">
    <property type="entry name" value="WH-like_DNA-bd_sf"/>
</dbReference>
<dbReference type="EMBL" id="CP114014">
    <property type="protein sequence ID" value="XAY06973.1"/>
    <property type="molecule type" value="Genomic_DNA"/>
</dbReference>
<dbReference type="Gene3D" id="1.10.10.10">
    <property type="entry name" value="Winged helix-like DNA-binding domain superfamily/Winged helix DNA-binding domain"/>
    <property type="match status" value="1"/>
</dbReference>
<dbReference type="InterPro" id="IPR036390">
    <property type="entry name" value="WH_DNA-bd_sf"/>
</dbReference>
<dbReference type="InterPro" id="IPR001845">
    <property type="entry name" value="HTH_ArsR_DNA-bd_dom"/>
</dbReference>
<proteinExistence type="predicted"/>
<dbReference type="KEGG" id="parq:DSM112329_03851"/>
<reference evidence="2" key="1">
    <citation type="submission" date="2022-12" db="EMBL/GenBank/DDBJ databases">
        <title>Paraconexibacter alkalitolerans sp. nov. and Baekduia alba sp. nov., isolated from soil and emended description of the genera Paraconexibacter (Chun et al., 2020) and Baekduia (An et al., 2020).</title>
        <authorList>
            <person name="Vieira S."/>
            <person name="Huber K.J."/>
            <person name="Geppert A."/>
            <person name="Wolf J."/>
            <person name="Neumann-Schaal M."/>
            <person name="Muesken M."/>
            <person name="Overmann J."/>
        </authorList>
    </citation>
    <scope>NUCLEOTIDE SEQUENCE</scope>
    <source>
        <strain evidence="2">AEG42_29</strain>
    </source>
</reference>
<dbReference type="SMART" id="SM00418">
    <property type="entry name" value="HTH_ARSR"/>
    <property type="match status" value="1"/>
</dbReference>
<dbReference type="NCBIfam" id="NF033788">
    <property type="entry name" value="HTH_metalloreg"/>
    <property type="match status" value="1"/>
</dbReference>
<sequence>MDDRAAGAVFHALSDPTRRQVVQALAQRGSLTASAIAAELPVSRQAVTKHLSALRDAGLATATPSGREVRYDLTPAPMAEAVAWITQTGAAWDDRLARLQRSFEQRAS</sequence>
<name>A0AAU7AZB1_9ACTN</name>
<dbReference type="PANTHER" id="PTHR38600">
    <property type="entry name" value="TRANSCRIPTIONAL REGULATORY PROTEIN"/>
    <property type="match status" value="1"/>
</dbReference>